<feature type="active site" description="Nucleophile; methyl group acceptor" evidence="12">
    <location>
        <position position="314"/>
    </location>
</feature>
<keyword evidence="9" id="KW-0804">Transcription</keyword>
<evidence type="ECO:0000256" key="6">
    <source>
        <dbReference type="ARBA" id="ARBA00022763"/>
    </source>
</evidence>
<dbReference type="Pfam" id="PF02870">
    <property type="entry name" value="Methyltransf_1N"/>
    <property type="match status" value="1"/>
</dbReference>
<dbReference type="Gene3D" id="3.30.160.70">
    <property type="entry name" value="Methylated DNA-protein cysteine methyltransferase domain"/>
    <property type="match status" value="1"/>
</dbReference>
<dbReference type="RefSeq" id="WP_341840736.1">
    <property type="nucleotide sequence ID" value="NZ_CP149792.1"/>
</dbReference>
<evidence type="ECO:0000256" key="10">
    <source>
        <dbReference type="ARBA" id="ARBA00023204"/>
    </source>
</evidence>
<dbReference type="InterPro" id="IPR008332">
    <property type="entry name" value="MethylG_MeTrfase_N"/>
</dbReference>
<accession>A0ABZ2Z3C5</accession>
<evidence type="ECO:0000256" key="5">
    <source>
        <dbReference type="ARBA" id="ARBA00022679"/>
    </source>
</evidence>
<dbReference type="HAMAP" id="MF_00772">
    <property type="entry name" value="OGT"/>
    <property type="match status" value="1"/>
</dbReference>
<evidence type="ECO:0000256" key="9">
    <source>
        <dbReference type="ARBA" id="ARBA00023163"/>
    </source>
</evidence>
<dbReference type="InterPro" id="IPR016221">
    <property type="entry name" value="Bifunct_regulatory_prot_Ada"/>
</dbReference>
<evidence type="ECO:0000256" key="2">
    <source>
        <dbReference type="ARBA" id="ARBA00001947"/>
    </source>
</evidence>
<dbReference type="CDD" id="cd06445">
    <property type="entry name" value="ATase"/>
    <property type="match status" value="1"/>
</dbReference>
<dbReference type="Gene3D" id="3.40.10.10">
    <property type="entry name" value="DNA Methylphosphotriester Repair Domain"/>
    <property type="match status" value="1"/>
</dbReference>
<dbReference type="Pfam" id="PF01035">
    <property type="entry name" value="DNA_binding_1"/>
    <property type="match status" value="1"/>
</dbReference>
<keyword evidence="5 12" id="KW-0808">Transferase</keyword>
<comment type="cofactor">
    <cofactor evidence="2">
        <name>Zn(2+)</name>
        <dbReference type="ChEBI" id="CHEBI:29105"/>
    </cofactor>
</comment>
<dbReference type="Pfam" id="PF02805">
    <property type="entry name" value="Ada_Zn_binding"/>
    <property type="match status" value="1"/>
</dbReference>
<evidence type="ECO:0000256" key="1">
    <source>
        <dbReference type="ARBA" id="ARBA00001286"/>
    </source>
</evidence>
<evidence type="ECO:0000256" key="3">
    <source>
        <dbReference type="ARBA" id="ARBA00022490"/>
    </source>
</evidence>
<organism evidence="14 15">
    <name type="scientific">Chitinophaga caseinilytica</name>
    <dbReference type="NCBI Taxonomy" id="2267521"/>
    <lineage>
        <taxon>Bacteria</taxon>
        <taxon>Pseudomonadati</taxon>
        <taxon>Bacteroidota</taxon>
        <taxon>Chitinophagia</taxon>
        <taxon>Chitinophagales</taxon>
        <taxon>Chitinophagaceae</taxon>
        <taxon>Chitinophaga</taxon>
    </lineage>
</organism>
<dbReference type="Pfam" id="PF12833">
    <property type="entry name" value="HTH_18"/>
    <property type="match status" value="1"/>
</dbReference>
<evidence type="ECO:0000256" key="11">
    <source>
        <dbReference type="ARBA" id="ARBA00049348"/>
    </source>
</evidence>
<dbReference type="InterPro" id="IPR014048">
    <property type="entry name" value="MethylDNA_cys_MeTrfase_DNA-bd"/>
</dbReference>
<keyword evidence="8" id="KW-0010">Activator</keyword>
<dbReference type="PANTHER" id="PTHR10815:SF5">
    <property type="entry name" value="METHYLATED-DNA--PROTEIN-CYSTEINE METHYLTRANSFERASE"/>
    <property type="match status" value="1"/>
</dbReference>
<evidence type="ECO:0000313" key="14">
    <source>
        <dbReference type="EMBL" id="WZN45995.1"/>
    </source>
</evidence>
<reference evidence="14 15" key="1">
    <citation type="submission" date="2024-03" db="EMBL/GenBank/DDBJ databases">
        <title>Chitinophaga caseinilytica sp. nov., a casein hydrolysing bacterium isolated from forest soil.</title>
        <authorList>
            <person name="Lee D.S."/>
            <person name="Han D.M."/>
            <person name="Baek J.H."/>
            <person name="Choi D.G."/>
            <person name="Jeon J.H."/>
            <person name="Jeon C.O."/>
        </authorList>
    </citation>
    <scope>NUCLEOTIDE SEQUENCE [LARGE SCALE GENOMIC DNA]</scope>
    <source>
        <strain evidence="14 15">KACC 19118</strain>
    </source>
</reference>
<comment type="similarity">
    <text evidence="12">Belongs to the MGMT family.</text>
</comment>
<evidence type="ECO:0000256" key="4">
    <source>
        <dbReference type="ARBA" id="ARBA00022603"/>
    </source>
</evidence>
<keyword evidence="10 12" id="KW-0234">DNA repair</keyword>
<proteinExistence type="inferred from homology"/>
<dbReference type="NCBIfam" id="TIGR00589">
    <property type="entry name" value="ogt"/>
    <property type="match status" value="1"/>
</dbReference>
<keyword evidence="15" id="KW-1185">Reference proteome</keyword>
<dbReference type="InterPro" id="IPR036388">
    <property type="entry name" value="WH-like_DNA-bd_sf"/>
</dbReference>
<feature type="domain" description="HTH araC/xylS-type" evidence="13">
    <location>
        <begin position="103"/>
        <end position="177"/>
    </location>
</feature>
<name>A0ABZ2Z3C5_9BACT</name>
<dbReference type="EC" id="2.1.1.63" evidence="12"/>
<dbReference type="Gene3D" id="1.10.10.10">
    <property type="entry name" value="Winged helix-like DNA-binding domain superfamily/Winged helix DNA-binding domain"/>
    <property type="match status" value="1"/>
</dbReference>
<dbReference type="GO" id="GO:0032259">
    <property type="term" value="P:methylation"/>
    <property type="evidence" value="ECO:0007669"/>
    <property type="project" value="UniProtKB-KW"/>
</dbReference>
<dbReference type="EMBL" id="CP150096">
    <property type="protein sequence ID" value="WZN45995.1"/>
    <property type="molecule type" value="Genomic_DNA"/>
</dbReference>
<comment type="catalytic activity">
    <reaction evidence="1 12">
        <text>a 4-O-methyl-thymidine in DNA + L-cysteinyl-[protein] = a thymidine in DNA + S-methyl-L-cysteinyl-[protein]</text>
        <dbReference type="Rhea" id="RHEA:53428"/>
        <dbReference type="Rhea" id="RHEA-COMP:10131"/>
        <dbReference type="Rhea" id="RHEA-COMP:10132"/>
        <dbReference type="Rhea" id="RHEA-COMP:13555"/>
        <dbReference type="Rhea" id="RHEA-COMP:13556"/>
        <dbReference type="ChEBI" id="CHEBI:29950"/>
        <dbReference type="ChEBI" id="CHEBI:82612"/>
        <dbReference type="ChEBI" id="CHEBI:137386"/>
        <dbReference type="ChEBI" id="CHEBI:137387"/>
        <dbReference type="EC" id="2.1.1.63"/>
    </reaction>
</comment>
<dbReference type="Proteomes" id="UP001449657">
    <property type="component" value="Chromosome"/>
</dbReference>
<keyword evidence="3 12" id="KW-0963">Cytoplasm</keyword>
<sequence length="345" mass="38678">MLTRERMYQAIVEKDTSFEGTFFTAVKTTGIFCRPSCTARKPKLENVEFVTSAKEAIQKGYRPCKVCRPLEKSGETPAPIRELLEALYADPSKKFRDGELTALGLEPTTLRRWFLKNHGITFHAYQRMFRLNSAFRHLREGASVTGTAFEAGYDSLSGFADSFKSVFGVAPSNSRSRNVVNVSRLETPLGTMFACAAASGICLLEFSDRKMLETELKDIARLHNAEIIPGHNPHFDTLRSQLDEYFEGKRKSFSVPLFMPGTPFQQQVWQLLLDVPFGTTSTYKRQAQTLGSPSAIRAVARANGMNRISILVPCHRIISEDGQLTGYGGGVHRKQWLLDHEKKNA</sequence>
<dbReference type="GO" id="GO:0003908">
    <property type="term" value="F:methylated-DNA-[protein]-cysteine S-methyltransferase activity"/>
    <property type="evidence" value="ECO:0007669"/>
    <property type="project" value="UniProtKB-EC"/>
</dbReference>
<evidence type="ECO:0000256" key="12">
    <source>
        <dbReference type="HAMAP-Rule" id="MF_00772"/>
    </source>
</evidence>
<protein>
    <recommendedName>
        <fullName evidence="12">Methylated-DNA--protein-cysteine methyltransferase</fullName>
        <ecNumber evidence="12">2.1.1.63</ecNumber>
    </recommendedName>
    <alternativeName>
        <fullName evidence="12">6-O-methylguanine-DNA methyltransferase</fullName>
        <shortName evidence="12">MGMT</shortName>
    </alternativeName>
    <alternativeName>
        <fullName evidence="12">O-6-methylguanine-DNA-alkyltransferase</fullName>
    </alternativeName>
</protein>
<evidence type="ECO:0000256" key="7">
    <source>
        <dbReference type="ARBA" id="ARBA00023015"/>
    </source>
</evidence>
<dbReference type="InterPro" id="IPR004026">
    <property type="entry name" value="Ada_DNA_repair_Zn-bd"/>
</dbReference>
<dbReference type="SUPFAM" id="SSF53155">
    <property type="entry name" value="Methylated DNA-protein cysteine methyltransferase domain"/>
    <property type="match status" value="1"/>
</dbReference>
<dbReference type="SUPFAM" id="SSF46767">
    <property type="entry name" value="Methylated DNA-protein cysteine methyltransferase, C-terminal domain"/>
    <property type="match status" value="1"/>
</dbReference>
<dbReference type="InterPro" id="IPR001497">
    <property type="entry name" value="MethylDNA_cys_MeTrfase_AS"/>
</dbReference>
<dbReference type="InterPro" id="IPR035451">
    <property type="entry name" value="Ada-like_dom_sf"/>
</dbReference>
<evidence type="ECO:0000259" key="13">
    <source>
        <dbReference type="PROSITE" id="PS01124"/>
    </source>
</evidence>
<dbReference type="Gene3D" id="1.10.10.60">
    <property type="entry name" value="Homeodomain-like"/>
    <property type="match status" value="1"/>
</dbReference>
<evidence type="ECO:0000313" key="15">
    <source>
        <dbReference type="Proteomes" id="UP001449657"/>
    </source>
</evidence>
<dbReference type="SMART" id="SM00342">
    <property type="entry name" value="HTH_ARAC"/>
    <property type="match status" value="1"/>
</dbReference>
<dbReference type="SUPFAM" id="SSF57884">
    <property type="entry name" value="Ada DNA repair protein, N-terminal domain (N-Ada 10)"/>
    <property type="match status" value="1"/>
</dbReference>
<comment type="subcellular location">
    <subcellularLocation>
        <location evidence="12">Cytoplasm</location>
    </subcellularLocation>
</comment>
<keyword evidence="6 12" id="KW-0227">DNA damage</keyword>
<dbReference type="PANTHER" id="PTHR10815">
    <property type="entry name" value="METHYLATED-DNA--PROTEIN-CYSTEINE METHYLTRANSFERASE"/>
    <property type="match status" value="1"/>
</dbReference>
<comment type="catalytic activity">
    <reaction evidence="11 12">
        <text>a 6-O-methyl-2'-deoxyguanosine in DNA + L-cysteinyl-[protein] = S-methyl-L-cysteinyl-[protein] + a 2'-deoxyguanosine in DNA</text>
        <dbReference type="Rhea" id="RHEA:24000"/>
        <dbReference type="Rhea" id="RHEA-COMP:10131"/>
        <dbReference type="Rhea" id="RHEA-COMP:10132"/>
        <dbReference type="Rhea" id="RHEA-COMP:11367"/>
        <dbReference type="Rhea" id="RHEA-COMP:11368"/>
        <dbReference type="ChEBI" id="CHEBI:29950"/>
        <dbReference type="ChEBI" id="CHEBI:82612"/>
        <dbReference type="ChEBI" id="CHEBI:85445"/>
        <dbReference type="ChEBI" id="CHEBI:85448"/>
        <dbReference type="EC" id="2.1.1.63"/>
    </reaction>
</comment>
<dbReference type="SUPFAM" id="SSF46689">
    <property type="entry name" value="Homeodomain-like"/>
    <property type="match status" value="1"/>
</dbReference>
<dbReference type="InterPro" id="IPR023546">
    <property type="entry name" value="MGMT"/>
</dbReference>
<keyword evidence="7" id="KW-0805">Transcription regulation</keyword>
<dbReference type="InterPro" id="IPR018060">
    <property type="entry name" value="HTH_AraC"/>
</dbReference>
<dbReference type="PIRSF" id="PIRSF000409">
    <property type="entry name" value="Ada"/>
    <property type="match status" value="1"/>
</dbReference>
<gene>
    <name evidence="14" type="ORF">WJU22_24145</name>
</gene>
<keyword evidence="4 12" id="KW-0489">Methyltransferase</keyword>
<evidence type="ECO:0000256" key="8">
    <source>
        <dbReference type="ARBA" id="ARBA00023159"/>
    </source>
</evidence>
<comment type="function">
    <text evidence="12">Involved in the cellular defense against the biological effects of O6-methylguanine (O6-MeG) and O4-methylthymine (O4-MeT) in DNA. Repairs the methylated nucleobase in DNA by stoichiometrically transferring the methyl group to a cysteine residue in the enzyme. This is a suicide reaction: the enzyme is irreversibly inactivated.</text>
</comment>
<dbReference type="PROSITE" id="PS01124">
    <property type="entry name" value="HTH_ARAC_FAMILY_2"/>
    <property type="match status" value="1"/>
</dbReference>
<dbReference type="InterPro" id="IPR036217">
    <property type="entry name" value="MethylDNA_cys_MeTrfase_DNAb"/>
</dbReference>
<dbReference type="PROSITE" id="PS00374">
    <property type="entry name" value="MGMT"/>
    <property type="match status" value="1"/>
</dbReference>
<dbReference type="InterPro" id="IPR036631">
    <property type="entry name" value="MGMT_N_sf"/>
</dbReference>
<dbReference type="InterPro" id="IPR009057">
    <property type="entry name" value="Homeodomain-like_sf"/>
</dbReference>
<comment type="miscellaneous">
    <text evidence="12">This enzyme catalyzes only one turnover and therefore is not strictly catalytic. According to one definition, an enzyme is a biocatalyst that acts repeatedly and over many reaction cycles.</text>
</comment>